<name>U1PB47_9EURY</name>
<accession>U1PB47</accession>
<dbReference type="InterPro" id="IPR015947">
    <property type="entry name" value="PUA-like_sf"/>
</dbReference>
<dbReference type="NCBIfam" id="TIGR00451">
    <property type="entry name" value="unchar_dom_2"/>
    <property type="match status" value="1"/>
</dbReference>
<dbReference type="Pfam" id="PF14810">
    <property type="entry name" value="TGT_C2"/>
    <property type="match status" value="1"/>
</dbReference>
<dbReference type="InterPro" id="IPR029402">
    <property type="entry name" value="TGT_C2"/>
</dbReference>
<dbReference type="AlphaFoldDB" id="U1PB47"/>
<gene>
    <name evidence="2" type="ORF">J07HQW1_00805</name>
</gene>
<dbReference type="Proteomes" id="UP000030649">
    <property type="component" value="Unassembled WGS sequence"/>
</dbReference>
<dbReference type="STRING" id="1238424.J07HQW1_00805"/>
<dbReference type="SMART" id="SM00359">
    <property type="entry name" value="PUA"/>
    <property type="match status" value="1"/>
</dbReference>
<proteinExistence type="predicted"/>
<dbReference type="GO" id="GO:0003723">
    <property type="term" value="F:RNA binding"/>
    <property type="evidence" value="ECO:0007669"/>
    <property type="project" value="InterPro"/>
</dbReference>
<sequence length="173" mass="18628">MSDELVTETISELRTIANYQFGAGAGMALFPPGSADTVTIRWSTGGRPRQVLVSTGRLVSFGTDGRFTLGLVGGRRLVHTLSSPTARVIVGEESDRFIRAGRNVFAKFVRTVDPAIRPKDDLVVVRSDDTVLGVGKAKLSAEGMRDFETGMAVSIRDSVGEEVDEQPKESPTE</sequence>
<dbReference type="Gene3D" id="2.30.130.10">
    <property type="entry name" value="PUA domain"/>
    <property type="match status" value="1"/>
</dbReference>
<dbReference type="HOGENOM" id="CLU_116577_0_0_2"/>
<dbReference type="InterPro" id="IPR002478">
    <property type="entry name" value="PUA"/>
</dbReference>
<feature type="domain" description="PUA" evidence="1">
    <location>
        <begin position="86"/>
        <end position="160"/>
    </location>
</feature>
<dbReference type="InterPro" id="IPR038250">
    <property type="entry name" value="TGT_C2_sf"/>
</dbReference>
<organism evidence="2 3">
    <name type="scientific">Haloquadratum walsbyi J07HQW1</name>
    <dbReference type="NCBI Taxonomy" id="1238424"/>
    <lineage>
        <taxon>Archaea</taxon>
        <taxon>Methanobacteriati</taxon>
        <taxon>Methanobacteriota</taxon>
        <taxon>Stenosarchaea group</taxon>
        <taxon>Halobacteria</taxon>
        <taxon>Halobacteriales</taxon>
        <taxon>Haloferacaceae</taxon>
        <taxon>Haloquadratum</taxon>
    </lineage>
</organism>
<dbReference type="PROSITE" id="PS50890">
    <property type="entry name" value="PUA"/>
    <property type="match status" value="1"/>
</dbReference>
<protein>
    <submittedName>
        <fullName evidence="2">Prefoldin, molecular chaperone implicated in de novo protein folding, alpha subunit</fullName>
    </submittedName>
</protein>
<dbReference type="InterPro" id="IPR036974">
    <property type="entry name" value="PUA_sf"/>
</dbReference>
<evidence type="ECO:0000313" key="3">
    <source>
        <dbReference type="Proteomes" id="UP000030649"/>
    </source>
</evidence>
<dbReference type="CDD" id="cd21149">
    <property type="entry name" value="PUA_archaeosine_TGT"/>
    <property type="match status" value="1"/>
</dbReference>
<dbReference type="SUPFAM" id="SSF88697">
    <property type="entry name" value="PUA domain-like"/>
    <property type="match status" value="1"/>
</dbReference>
<dbReference type="EMBL" id="KE356560">
    <property type="protein sequence ID" value="ERG90777.1"/>
    <property type="molecule type" value="Genomic_DNA"/>
</dbReference>
<reference evidence="2 3" key="1">
    <citation type="journal article" date="2013" name="PLoS ONE">
        <title>Assembly-driven community genomics of a hypersaline microbial ecosystem.</title>
        <authorList>
            <person name="Podell S."/>
            <person name="Ugalde J.A."/>
            <person name="Narasingarao P."/>
            <person name="Banfield J.F."/>
            <person name="Heidelberg K.B."/>
            <person name="Allen E.E."/>
        </authorList>
    </citation>
    <scope>NUCLEOTIDE SEQUENCE [LARGE SCALE GENOMIC DNA]</scope>
    <source>
        <strain evidence="3">J07HQW1</strain>
    </source>
</reference>
<evidence type="ECO:0000313" key="2">
    <source>
        <dbReference type="EMBL" id="ERG90777.1"/>
    </source>
</evidence>
<dbReference type="SUPFAM" id="SSF88802">
    <property type="entry name" value="Pre-PUA domain"/>
    <property type="match status" value="1"/>
</dbReference>
<dbReference type="Pfam" id="PF01472">
    <property type="entry name" value="PUA"/>
    <property type="match status" value="1"/>
</dbReference>
<evidence type="ECO:0000259" key="1">
    <source>
        <dbReference type="SMART" id="SM00359"/>
    </source>
</evidence>
<dbReference type="InterPro" id="IPR004521">
    <property type="entry name" value="Uncharacterised_CHP00451"/>
</dbReference>
<dbReference type="Gene3D" id="3.10.450.90">
    <property type="entry name" value="ArcTGT, C2 domain"/>
    <property type="match status" value="1"/>
</dbReference>